<dbReference type="SUPFAM" id="SSF55486">
    <property type="entry name" value="Metalloproteases ('zincins'), catalytic domain"/>
    <property type="match status" value="1"/>
</dbReference>
<dbReference type="RefSeq" id="WP_347286679.1">
    <property type="nucleotide sequence ID" value="NZ_JAUZQE010000009.1"/>
</dbReference>
<organism evidence="1 2">
    <name type="scientific">Yanghanlia caeni</name>
    <dbReference type="NCBI Taxonomy" id="3064283"/>
    <lineage>
        <taxon>Bacteria</taxon>
        <taxon>Pseudomonadati</taxon>
        <taxon>Pseudomonadota</taxon>
        <taxon>Betaproteobacteria</taxon>
        <taxon>Burkholderiales</taxon>
        <taxon>Alcaligenaceae</taxon>
        <taxon>Yanghanlia</taxon>
    </lineage>
</organism>
<dbReference type="Gene3D" id="1.10.472.150">
    <property type="entry name" value="Glucose-regulated metallo-peptidase M90, N-terminal domain"/>
    <property type="match status" value="1"/>
</dbReference>
<dbReference type="Proteomes" id="UP001232156">
    <property type="component" value="Unassembled WGS sequence"/>
</dbReference>
<dbReference type="EMBL" id="JAUZQE010000009">
    <property type="protein sequence ID" value="MDR4125488.1"/>
    <property type="molecule type" value="Genomic_DNA"/>
</dbReference>
<reference evidence="1 2" key="1">
    <citation type="submission" date="2023-08" db="EMBL/GenBank/DDBJ databases">
        <title>Alcaligenaceae gen. nov., a novel taxon isolated from the sludge of Yixing Pesticide Factory.</title>
        <authorList>
            <person name="Ruan L."/>
        </authorList>
    </citation>
    <scope>NUCLEOTIDE SEQUENCE [LARGE SCALE GENOMIC DNA]</scope>
    <source>
        <strain evidence="1 2">LG-2</strain>
    </source>
</reference>
<dbReference type="InterPro" id="IPR042252">
    <property type="entry name" value="MtfA_N"/>
</dbReference>
<keyword evidence="2" id="KW-1185">Reference proteome</keyword>
<sequence>MFRWLLGKGARRSRVERELAAIDSQQWAAAVAQHRFLAGLGAQEEQALRERVAWLLASKGFSGAHGLEVTDAMRLSIAIQAALPILNLEPALYEGWTEIIVYPGGFLIPRTEVDESGVVHEYVQEAAGEAWEGGPVILSWEDCGPEVNPEVNVVIHEFAHKLDLYHGDADGMPWLGRHAPQLTPRMWRRVLDATYDDFCDALERVEAAIPPHVDPESDDADPWYKTLPLDPYAATDPAEFFAVSAEAFFVNPATLAGACPDWYALLVHYFRQDPLLRMGGAPVPPPPLPRAA</sequence>
<name>A0ABU1D4Y5_9BURK</name>
<protein>
    <submittedName>
        <fullName evidence="1">Zinc-dependent peptidase</fullName>
    </submittedName>
</protein>
<evidence type="ECO:0000313" key="2">
    <source>
        <dbReference type="Proteomes" id="UP001232156"/>
    </source>
</evidence>
<dbReference type="Gene3D" id="3.40.390.10">
    <property type="entry name" value="Collagenase (Catalytic Domain)"/>
    <property type="match status" value="1"/>
</dbReference>
<evidence type="ECO:0000313" key="1">
    <source>
        <dbReference type="EMBL" id="MDR4125488.1"/>
    </source>
</evidence>
<dbReference type="PANTHER" id="PTHR30164">
    <property type="entry name" value="MTFA PEPTIDASE"/>
    <property type="match status" value="1"/>
</dbReference>
<dbReference type="InterPro" id="IPR024079">
    <property type="entry name" value="MetalloPept_cat_dom_sf"/>
</dbReference>
<dbReference type="PANTHER" id="PTHR30164:SF2">
    <property type="entry name" value="PROTEIN MTFA"/>
    <property type="match status" value="1"/>
</dbReference>
<gene>
    <name evidence="1" type="ORF">Q8947_05770</name>
</gene>
<proteinExistence type="predicted"/>
<comment type="caution">
    <text evidence="1">The sequence shown here is derived from an EMBL/GenBank/DDBJ whole genome shotgun (WGS) entry which is preliminary data.</text>
</comment>
<dbReference type="CDD" id="cd20169">
    <property type="entry name" value="Peptidase_M90_mtfA"/>
    <property type="match status" value="1"/>
</dbReference>
<dbReference type="InterPro" id="IPR010384">
    <property type="entry name" value="MtfA_fam"/>
</dbReference>
<dbReference type="Pfam" id="PF06167">
    <property type="entry name" value="Peptidase_M90"/>
    <property type="match status" value="1"/>
</dbReference>
<accession>A0ABU1D4Y5</accession>